<keyword evidence="2" id="KW-1185">Reference proteome</keyword>
<name>A0ACB7FX61_MANES</name>
<protein>
    <submittedName>
        <fullName evidence="1">Uncharacterized protein</fullName>
    </submittedName>
</protein>
<organism evidence="1 2">
    <name type="scientific">Manihot esculenta</name>
    <name type="common">Cassava</name>
    <name type="synonym">Jatropha manihot</name>
    <dbReference type="NCBI Taxonomy" id="3983"/>
    <lineage>
        <taxon>Eukaryota</taxon>
        <taxon>Viridiplantae</taxon>
        <taxon>Streptophyta</taxon>
        <taxon>Embryophyta</taxon>
        <taxon>Tracheophyta</taxon>
        <taxon>Spermatophyta</taxon>
        <taxon>Magnoliopsida</taxon>
        <taxon>eudicotyledons</taxon>
        <taxon>Gunneridae</taxon>
        <taxon>Pentapetalae</taxon>
        <taxon>rosids</taxon>
        <taxon>fabids</taxon>
        <taxon>Malpighiales</taxon>
        <taxon>Euphorbiaceae</taxon>
        <taxon>Crotonoideae</taxon>
        <taxon>Manihoteae</taxon>
        <taxon>Manihot</taxon>
    </lineage>
</organism>
<accession>A0ACB7FX61</accession>
<evidence type="ECO:0000313" key="1">
    <source>
        <dbReference type="EMBL" id="KAG8632592.1"/>
    </source>
</evidence>
<dbReference type="Proteomes" id="UP000091857">
    <property type="component" value="Chromosome 18"/>
</dbReference>
<evidence type="ECO:0000313" key="2">
    <source>
        <dbReference type="Proteomes" id="UP000091857"/>
    </source>
</evidence>
<sequence>MSNTLVSYMEEGSNPPLQPPTYGNLVTVLSIDGGGIRGLIPGTILSFLESELQKLDGEEARIADYFDVIAGTSTGGLITAMLTAPSENNRPLFAAKDIKDFYLNHCPKIFPQPKCLLFGQVEKVIRGISGPKYNGKYLHGIVREKLAKTRLNQTLTNIVIPTFDITQLQPTIFSTYEVKRKPCLDALLSDICIATSAAPTYLPAHYFETEDEQTGKVREFNLIDGGVAANNPALLAIGEVTKEIIKGNPDFFPIKPMDYGRFLVISLGTGSPKSEKRYNANKAAKWGVMGWLNSGGSTPLVDVFTQASADMVDFYLSAVFQALHSEQHYLRIQDDTLSGQESSLDIATKANLENLVEIGERILKKPVSKVNLETGEFEPANQGTNEEALKRFAKILSQEKLLRLARSPHGRLVLSSKRVTQ</sequence>
<reference evidence="2" key="1">
    <citation type="journal article" date="2016" name="Nat. Biotechnol.">
        <title>Sequencing wild and cultivated cassava and related species reveals extensive interspecific hybridization and genetic diversity.</title>
        <authorList>
            <person name="Bredeson J.V."/>
            <person name="Lyons J.B."/>
            <person name="Prochnik S.E."/>
            <person name="Wu G.A."/>
            <person name="Ha C.M."/>
            <person name="Edsinger-Gonzales E."/>
            <person name="Grimwood J."/>
            <person name="Schmutz J."/>
            <person name="Rabbi I.Y."/>
            <person name="Egesi C."/>
            <person name="Nauluvula P."/>
            <person name="Lebot V."/>
            <person name="Ndunguru J."/>
            <person name="Mkamilo G."/>
            <person name="Bart R.S."/>
            <person name="Setter T.L."/>
            <person name="Gleadow R.M."/>
            <person name="Kulakow P."/>
            <person name="Ferguson M.E."/>
            <person name="Rounsley S."/>
            <person name="Rokhsar D.S."/>
        </authorList>
    </citation>
    <scope>NUCLEOTIDE SEQUENCE [LARGE SCALE GENOMIC DNA]</scope>
    <source>
        <strain evidence="2">cv. AM560-2</strain>
    </source>
</reference>
<dbReference type="EMBL" id="CM004404">
    <property type="protein sequence ID" value="KAG8632592.1"/>
    <property type="molecule type" value="Genomic_DNA"/>
</dbReference>
<gene>
    <name evidence="1" type="ORF">MANES_18G033444v8</name>
</gene>
<comment type="caution">
    <text evidence="1">The sequence shown here is derived from an EMBL/GenBank/DDBJ whole genome shotgun (WGS) entry which is preliminary data.</text>
</comment>
<proteinExistence type="predicted"/>